<dbReference type="PROSITE" id="PS00061">
    <property type="entry name" value="ADH_SHORT"/>
    <property type="match status" value="1"/>
</dbReference>
<dbReference type="InterPro" id="IPR020904">
    <property type="entry name" value="Sc_DH/Rdtase_CS"/>
</dbReference>
<sequence length="260" mass="27663">MHRIAEPSATPSEYAMTDSSKVVLITGAARRIGAHIATTLHAAGYRVAVHAHRSGEALDARVAELCAQRAGSALALHADLRLPDAPAQLVTDCIAAFGRLDGVVNNASAFYPTALGEATAAQWDQLFAVNARAPFFIAQAAAVQLRQHRGAIVNLTDLHAQQPMRNHPLYGASKSALEMLTRSLALELAPDVRVNAVAPGAILWPEEGKPSEARQALLARTPLARIGTMEEIAEAVRWLLDDASFVTGHTLHVDGGRQLS</sequence>
<evidence type="ECO:0000256" key="1">
    <source>
        <dbReference type="ARBA" id="ARBA00006484"/>
    </source>
</evidence>
<evidence type="ECO:0000313" key="4">
    <source>
        <dbReference type="Proteomes" id="UP000001740"/>
    </source>
</evidence>
<dbReference type="PRINTS" id="PR00080">
    <property type="entry name" value="SDRFAMILY"/>
</dbReference>
<comment type="similarity">
    <text evidence="1">Belongs to the short-chain dehydrogenases/reductases (SDR) family.</text>
</comment>
<dbReference type="Proteomes" id="UP000001740">
    <property type="component" value="Chromosome"/>
</dbReference>
<name>A0A0K0GHP6_XANOP</name>
<dbReference type="AlphaFoldDB" id="A0A0K0GHP6"/>
<gene>
    <name evidence="3" type="ordered locus">PXO_04308</name>
</gene>
<dbReference type="FunFam" id="3.40.50.720:FF:000084">
    <property type="entry name" value="Short-chain dehydrogenase reductase"/>
    <property type="match status" value="1"/>
</dbReference>
<dbReference type="PANTHER" id="PTHR43639">
    <property type="entry name" value="OXIDOREDUCTASE, SHORT-CHAIN DEHYDROGENASE/REDUCTASE FAMILY (AFU_ORTHOLOGUE AFUA_5G02870)"/>
    <property type="match status" value="1"/>
</dbReference>
<dbReference type="InterPro" id="IPR002347">
    <property type="entry name" value="SDR_fam"/>
</dbReference>
<evidence type="ECO:0000313" key="3">
    <source>
        <dbReference type="EMBL" id="ACD57585.1"/>
    </source>
</evidence>
<accession>A0A0K0GHP6</accession>
<keyword evidence="2" id="KW-0560">Oxidoreductase</keyword>
<dbReference type="InterPro" id="IPR036291">
    <property type="entry name" value="NAD(P)-bd_dom_sf"/>
</dbReference>
<dbReference type="Gene3D" id="3.40.50.720">
    <property type="entry name" value="NAD(P)-binding Rossmann-like Domain"/>
    <property type="match status" value="1"/>
</dbReference>
<dbReference type="Pfam" id="PF13561">
    <property type="entry name" value="adh_short_C2"/>
    <property type="match status" value="1"/>
</dbReference>
<dbReference type="SUPFAM" id="SSF51735">
    <property type="entry name" value="NAD(P)-binding Rossmann-fold domains"/>
    <property type="match status" value="1"/>
</dbReference>
<dbReference type="PANTHER" id="PTHR43639:SF1">
    <property type="entry name" value="SHORT-CHAIN DEHYDROGENASE_REDUCTASE FAMILY PROTEIN"/>
    <property type="match status" value="1"/>
</dbReference>
<organism evidence="3 4">
    <name type="scientific">Xanthomonas oryzae pv. oryzae (strain PXO99A)</name>
    <dbReference type="NCBI Taxonomy" id="360094"/>
    <lineage>
        <taxon>Bacteria</taxon>
        <taxon>Pseudomonadati</taxon>
        <taxon>Pseudomonadota</taxon>
        <taxon>Gammaproteobacteria</taxon>
        <taxon>Lysobacterales</taxon>
        <taxon>Lysobacteraceae</taxon>
        <taxon>Xanthomonas</taxon>
    </lineage>
</organism>
<dbReference type="PRINTS" id="PR00081">
    <property type="entry name" value="GDHRDH"/>
</dbReference>
<evidence type="ECO:0000256" key="2">
    <source>
        <dbReference type="ARBA" id="ARBA00023002"/>
    </source>
</evidence>
<dbReference type="KEGG" id="xop:PXO_04308"/>
<reference evidence="3 4" key="1">
    <citation type="journal article" date="2008" name="BMC Genomics">
        <title>Genome sequence and rapid evolution of the rice pathogen Xanthomonas oryzae pv. oryzae PXO99A.</title>
        <authorList>
            <person name="Salzberg S.L."/>
            <person name="Sommer D.D."/>
            <person name="Schatz M.C."/>
            <person name="Phillippy A.M."/>
            <person name="Rabinowicz P.D."/>
            <person name="Tsuge S."/>
            <person name="Furutani A."/>
            <person name="Ochiai H."/>
            <person name="Delcher A.L."/>
            <person name="Kelley D."/>
            <person name="Madupu R."/>
            <person name="Puiu D."/>
            <person name="Radune D."/>
            <person name="Shumway M."/>
            <person name="Trapnell C."/>
            <person name="Aparna G."/>
            <person name="Jha G."/>
            <person name="Pandey A."/>
            <person name="Patil P.B."/>
            <person name="Ishihara H."/>
            <person name="Meyer D.F."/>
            <person name="Szurek B."/>
            <person name="Verdier V."/>
            <person name="Koebnik R."/>
            <person name="Dow J.M."/>
            <person name="Ryan R.P."/>
            <person name="Hirata H."/>
            <person name="Tsuyumu S."/>
            <person name="Won Lee S."/>
            <person name="Seo Y.S."/>
            <person name="Sriariyanum M."/>
            <person name="Ronald P.C."/>
            <person name="Sonti R.V."/>
            <person name="Van Sluys M.A."/>
            <person name="Leach J.E."/>
            <person name="White F.F."/>
            <person name="Bogdanove A.J."/>
        </authorList>
    </citation>
    <scope>NUCLEOTIDE SEQUENCE [LARGE SCALE GENOMIC DNA]</scope>
    <source>
        <strain evidence="3 4">PXO99A</strain>
    </source>
</reference>
<dbReference type="GO" id="GO:0016491">
    <property type="term" value="F:oxidoreductase activity"/>
    <property type="evidence" value="ECO:0007669"/>
    <property type="project" value="UniProtKB-KW"/>
</dbReference>
<protein>
    <submittedName>
        <fullName evidence="3">Pteridine reductase 1</fullName>
    </submittedName>
</protein>
<dbReference type="eggNOG" id="COG1028">
    <property type="taxonomic scope" value="Bacteria"/>
</dbReference>
<dbReference type="EMBL" id="CP000967">
    <property type="protein sequence ID" value="ACD57585.1"/>
    <property type="molecule type" value="Genomic_DNA"/>
</dbReference>
<dbReference type="HOGENOM" id="CLU_010194_1_3_6"/>
<dbReference type="NCBIfam" id="NF006598">
    <property type="entry name" value="PRK09135.1"/>
    <property type="match status" value="1"/>
</dbReference>
<proteinExistence type="inferred from homology"/>